<dbReference type="InterPro" id="IPR036047">
    <property type="entry name" value="F-box-like_dom_sf"/>
</dbReference>
<dbReference type="InterPro" id="IPR006566">
    <property type="entry name" value="FBD"/>
</dbReference>
<dbReference type="AlphaFoldDB" id="A0AAV3NNV9"/>
<proteinExistence type="predicted"/>
<dbReference type="Gene3D" id="1.20.1280.50">
    <property type="match status" value="1"/>
</dbReference>
<evidence type="ECO:0000259" key="1">
    <source>
        <dbReference type="PROSITE" id="PS50181"/>
    </source>
</evidence>
<dbReference type="Pfam" id="PF07723">
    <property type="entry name" value="LRR_2"/>
    <property type="match status" value="1"/>
</dbReference>
<evidence type="ECO:0000313" key="2">
    <source>
        <dbReference type="EMBL" id="GAA0141025.1"/>
    </source>
</evidence>
<accession>A0AAV3NNV9</accession>
<feature type="domain" description="F-box" evidence="1">
    <location>
        <begin position="27"/>
        <end position="75"/>
    </location>
</feature>
<dbReference type="InterPro" id="IPR032675">
    <property type="entry name" value="LRR_dom_sf"/>
</dbReference>
<organism evidence="2 3">
    <name type="scientific">Lithospermum erythrorhizon</name>
    <name type="common">Purple gromwell</name>
    <name type="synonym">Lithospermum officinale var. erythrorhizon</name>
    <dbReference type="NCBI Taxonomy" id="34254"/>
    <lineage>
        <taxon>Eukaryota</taxon>
        <taxon>Viridiplantae</taxon>
        <taxon>Streptophyta</taxon>
        <taxon>Embryophyta</taxon>
        <taxon>Tracheophyta</taxon>
        <taxon>Spermatophyta</taxon>
        <taxon>Magnoliopsida</taxon>
        <taxon>eudicotyledons</taxon>
        <taxon>Gunneridae</taxon>
        <taxon>Pentapetalae</taxon>
        <taxon>asterids</taxon>
        <taxon>lamiids</taxon>
        <taxon>Boraginales</taxon>
        <taxon>Boraginaceae</taxon>
        <taxon>Boraginoideae</taxon>
        <taxon>Lithospermeae</taxon>
        <taxon>Lithospermum</taxon>
    </lineage>
</organism>
<comment type="caution">
    <text evidence="2">The sequence shown here is derived from an EMBL/GenBank/DDBJ whole genome shotgun (WGS) entry which is preliminary data.</text>
</comment>
<evidence type="ECO:0000313" key="3">
    <source>
        <dbReference type="Proteomes" id="UP001454036"/>
    </source>
</evidence>
<dbReference type="CDD" id="cd22160">
    <property type="entry name" value="F-box_AtFBL13-like"/>
    <property type="match status" value="1"/>
</dbReference>
<dbReference type="InterPro" id="IPR001810">
    <property type="entry name" value="F-box_dom"/>
</dbReference>
<dbReference type="Pfam" id="PF00646">
    <property type="entry name" value="F-box"/>
    <property type="match status" value="1"/>
</dbReference>
<keyword evidence="3" id="KW-1185">Reference proteome</keyword>
<gene>
    <name evidence="2" type="ORF">LIER_02263</name>
</gene>
<dbReference type="Pfam" id="PF08387">
    <property type="entry name" value="FBD"/>
    <property type="match status" value="1"/>
</dbReference>
<dbReference type="SMART" id="SM00256">
    <property type="entry name" value="FBOX"/>
    <property type="match status" value="1"/>
</dbReference>
<dbReference type="PANTHER" id="PTHR31900">
    <property type="entry name" value="F-BOX/RNI SUPERFAMILY PROTEIN-RELATED"/>
    <property type="match status" value="1"/>
</dbReference>
<dbReference type="InterPro" id="IPR013101">
    <property type="entry name" value="LRR_PRU1-like"/>
</dbReference>
<protein>
    <recommendedName>
        <fullName evidence="1">F-box domain-containing protein</fullName>
    </recommendedName>
</protein>
<sequence length="473" mass="54337">MVVVYCRMMHDFECQKSRVEHMGADEEDMISKLPDCILCQILSFLPTREAVATSILSTRWKPLWTSVPDVDFDDSLLYSSRVTFWHPAKVNCFLNFVERVLLLRDSSKIRRFRLSCRVCFCPTRVHSWISAAINNNAEDLDLCLFVDEPFILPHCVFDNKSLKELKLEMNCIIQLPSHISFPCLRTLHLCLITFPDEISTQRLLCSCPVLQELVLLDCEWMHLNEITISIPALRTLIIDDQPFLGSRNDIYDCKINIVAKNLLLFKYCGALSSNIWLCDAPSVVHASVNISRLCKRGKLVAPRAIQLLSELRHTSFLSISSSTIEAIYMEDHLHHHLPDFQRLTDLELTMELEGHAVSKLMKFLQCLPKLESVCFCEGLKPQLRQNSDAKIRESVPHCFLPSLRTVTLQNCRGSEVEMRLLLIFLGYGSLLEKMNVVWSRSSSRDPNKETKFQDQLQALKGCMQCVLVFVNHQ</sequence>
<dbReference type="Gene3D" id="3.80.10.10">
    <property type="entry name" value="Ribonuclease Inhibitor"/>
    <property type="match status" value="1"/>
</dbReference>
<dbReference type="SUPFAM" id="SSF81383">
    <property type="entry name" value="F-box domain"/>
    <property type="match status" value="1"/>
</dbReference>
<reference evidence="2 3" key="1">
    <citation type="submission" date="2024-01" db="EMBL/GenBank/DDBJ databases">
        <title>The complete chloroplast genome sequence of Lithospermum erythrorhizon: insights into the phylogenetic relationship among Boraginaceae species and the maternal lineages of purple gromwells.</title>
        <authorList>
            <person name="Okada T."/>
            <person name="Watanabe K."/>
        </authorList>
    </citation>
    <scope>NUCLEOTIDE SEQUENCE [LARGE SCALE GENOMIC DNA]</scope>
</reference>
<dbReference type="Proteomes" id="UP001454036">
    <property type="component" value="Unassembled WGS sequence"/>
</dbReference>
<dbReference type="EMBL" id="BAABME010000242">
    <property type="protein sequence ID" value="GAA0141025.1"/>
    <property type="molecule type" value="Genomic_DNA"/>
</dbReference>
<name>A0AAV3NNV9_LITER</name>
<dbReference type="InterPro" id="IPR050232">
    <property type="entry name" value="FBL13/AtMIF1-like"/>
</dbReference>
<dbReference type="InterPro" id="IPR053781">
    <property type="entry name" value="F-box_AtFBL13-like"/>
</dbReference>
<dbReference type="SUPFAM" id="SSF52047">
    <property type="entry name" value="RNI-like"/>
    <property type="match status" value="1"/>
</dbReference>
<dbReference type="PROSITE" id="PS50181">
    <property type="entry name" value="FBOX"/>
    <property type="match status" value="1"/>
</dbReference>
<dbReference type="PANTHER" id="PTHR31900:SF30">
    <property type="entry name" value="SUPERFAMILY PROTEIN, PUTATIVE-RELATED"/>
    <property type="match status" value="1"/>
</dbReference>